<protein>
    <submittedName>
        <fullName evidence="7">Putative tail protein</fullName>
    </submittedName>
</protein>
<proteinExistence type="inferred from homology"/>
<dbReference type="GO" id="GO:0008234">
    <property type="term" value="F:cysteine-type peptidase activity"/>
    <property type="evidence" value="ECO:0007669"/>
    <property type="project" value="UniProtKB-KW"/>
</dbReference>
<gene>
    <name evidence="8" type="ORF">MM415A01248_0005</name>
    <name evidence="7" type="ORF">TM448A00389_0022</name>
    <name evidence="9" type="ORF">TM448B00492_0005</name>
</gene>
<dbReference type="AlphaFoldDB" id="A0A6H1ZFW9"/>
<reference evidence="7" key="1">
    <citation type="submission" date="2020-03" db="EMBL/GenBank/DDBJ databases">
        <title>The deep terrestrial virosphere.</title>
        <authorList>
            <person name="Holmfeldt K."/>
            <person name="Nilsson E."/>
            <person name="Simone D."/>
            <person name="Lopez-Fernandez M."/>
            <person name="Wu X."/>
            <person name="de Brujin I."/>
            <person name="Lundin D."/>
            <person name="Andersson A."/>
            <person name="Bertilsson S."/>
            <person name="Dopson M."/>
        </authorList>
    </citation>
    <scope>NUCLEOTIDE SEQUENCE</scope>
    <source>
        <strain evidence="8">MM415A01248</strain>
        <strain evidence="7">TM448A00389</strain>
        <strain evidence="9">TM448B00492</strain>
    </source>
</reference>
<dbReference type="GO" id="GO:0006508">
    <property type="term" value="P:proteolysis"/>
    <property type="evidence" value="ECO:0007669"/>
    <property type="project" value="UniProtKB-KW"/>
</dbReference>
<evidence type="ECO:0000313" key="8">
    <source>
        <dbReference type="EMBL" id="QJA77690.1"/>
    </source>
</evidence>
<organism evidence="7">
    <name type="scientific">viral metagenome</name>
    <dbReference type="NCBI Taxonomy" id="1070528"/>
    <lineage>
        <taxon>unclassified sequences</taxon>
        <taxon>metagenomes</taxon>
        <taxon>organismal metagenomes</taxon>
    </lineage>
</organism>
<keyword evidence="2" id="KW-0645">Protease</keyword>
<dbReference type="InterPro" id="IPR000064">
    <property type="entry name" value="NLP_P60_dom"/>
</dbReference>
<feature type="domain" description="NlpC/P60" evidence="6">
    <location>
        <begin position="1"/>
        <end position="139"/>
    </location>
</feature>
<evidence type="ECO:0000313" key="7">
    <source>
        <dbReference type="EMBL" id="QJA46359.1"/>
    </source>
</evidence>
<dbReference type="InterPro" id="IPR038765">
    <property type="entry name" value="Papain-like_cys_pep_sf"/>
</dbReference>
<evidence type="ECO:0000256" key="3">
    <source>
        <dbReference type="ARBA" id="ARBA00022729"/>
    </source>
</evidence>
<evidence type="ECO:0000313" key="9">
    <source>
        <dbReference type="EMBL" id="QJH95646.1"/>
    </source>
</evidence>
<dbReference type="EMBL" id="MT144625">
    <property type="protein sequence ID" value="QJH95646.1"/>
    <property type="molecule type" value="Genomic_DNA"/>
</dbReference>
<evidence type="ECO:0000256" key="2">
    <source>
        <dbReference type="ARBA" id="ARBA00022670"/>
    </source>
</evidence>
<evidence type="ECO:0000259" key="6">
    <source>
        <dbReference type="PROSITE" id="PS51935"/>
    </source>
</evidence>
<comment type="similarity">
    <text evidence="1">Belongs to the peptidase C40 family.</text>
</comment>
<keyword evidence="4" id="KW-0378">Hydrolase</keyword>
<dbReference type="Gene3D" id="3.90.1720.10">
    <property type="entry name" value="endopeptidase domain like (from Nostoc punctiforme)"/>
    <property type="match status" value="1"/>
</dbReference>
<dbReference type="PANTHER" id="PTHR47360">
    <property type="entry name" value="MUREIN DD-ENDOPEPTIDASE MEPS/MUREIN LD-CARBOXYPEPTIDASE"/>
    <property type="match status" value="1"/>
</dbReference>
<name>A0A6H1ZFW9_9ZZZZ</name>
<sequence>MKYTKYHRIPYLEGGSSFQGVDCWGLVRLFYREEFGVNLPDYGVTMNDEDEVVEVVKTHKDTYVQICGPMMVNGSVISTKPPFPSIVLLYHGPAHALSHVGVYIGNRQMIHVLSGIGSYIQKLDNFYWARKVEGFYVPGSV</sequence>
<accession>A0A6H1ZFW9</accession>
<dbReference type="SUPFAM" id="SSF54001">
    <property type="entry name" value="Cysteine proteinases"/>
    <property type="match status" value="1"/>
</dbReference>
<keyword evidence="5" id="KW-0788">Thiol protease</keyword>
<dbReference type="PANTHER" id="PTHR47360:SF1">
    <property type="entry name" value="ENDOPEPTIDASE NLPC-RELATED"/>
    <property type="match status" value="1"/>
</dbReference>
<dbReference type="Pfam" id="PF00877">
    <property type="entry name" value="NLPC_P60"/>
    <property type="match status" value="1"/>
</dbReference>
<keyword evidence="3" id="KW-0732">Signal</keyword>
<dbReference type="PROSITE" id="PS51935">
    <property type="entry name" value="NLPC_P60"/>
    <property type="match status" value="1"/>
</dbReference>
<dbReference type="EMBL" id="MT142296">
    <property type="protein sequence ID" value="QJA77690.1"/>
    <property type="molecule type" value="Genomic_DNA"/>
</dbReference>
<evidence type="ECO:0000256" key="5">
    <source>
        <dbReference type="ARBA" id="ARBA00022807"/>
    </source>
</evidence>
<dbReference type="InterPro" id="IPR052062">
    <property type="entry name" value="Murein_DD/LD_carboxypeptidase"/>
</dbReference>
<evidence type="ECO:0000256" key="1">
    <source>
        <dbReference type="ARBA" id="ARBA00007074"/>
    </source>
</evidence>
<dbReference type="EMBL" id="MT144008">
    <property type="protein sequence ID" value="QJA46359.1"/>
    <property type="molecule type" value="Genomic_DNA"/>
</dbReference>
<evidence type="ECO:0000256" key="4">
    <source>
        <dbReference type="ARBA" id="ARBA00022801"/>
    </source>
</evidence>